<dbReference type="Pfam" id="PF01266">
    <property type="entry name" value="DAO"/>
    <property type="match status" value="1"/>
</dbReference>
<dbReference type="PANTHER" id="PTHR13847:SF286">
    <property type="entry name" value="D-AMINO ACID DEHYDROGENASE"/>
    <property type="match status" value="1"/>
</dbReference>
<dbReference type="PANTHER" id="PTHR13847">
    <property type="entry name" value="SARCOSINE DEHYDROGENASE-RELATED"/>
    <property type="match status" value="1"/>
</dbReference>
<evidence type="ECO:0000256" key="2">
    <source>
        <dbReference type="ARBA" id="ARBA00009410"/>
    </source>
</evidence>
<dbReference type="AlphaFoldDB" id="A0A398B8U8"/>
<name>A0A398B8U8_9BACI</name>
<keyword evidence="4" id="KW-0560">Oxidoreductase</keyword>
<evidence type="ECO:0000313" key="7">
    <source>
        <dbReference type="Proteomes" id="UP000266016"/>
    </source>
</evidence>
<dbReference type="GO" id="GO:0016491">
    <property type="term" value="F:oxidoreductase activity"/>
    <property type="evidence" value="ECO:0007669"/>
    <property type="project" value="UniProtKB-KW"/>
</dbReference>
<dbReference type="EMBL" id="QWVS01000028">
    <property type="protein sequence ID" value="RID84103.1"/>
    <property type="molecule type" value="Genomic_DNA"/>
</dbReference>
<comment type="caution">
    <text evidence="6">The sequence shown here is derived from an EMBL/GenBank/DDBJ whole genome shotgun (WGS) entry which is preliminary data.</text>
</comment>
<evidence type="ECO:0000256" key="3">
    <source>
        <dbReference type="ARBA" id="ARBA00022630"/>
    </source>
</evidence>
<keyword evidence="3" id="KW-0285">Flavoprotein</keyword>
<dbReference type="Gene3D" id="3.30.9.10">
    <property type="entry name" value="D-Amino Acid Oxidase, subunit A, domain 2"/>
    <property type="match status" value="1"/>
</dbReference>
<accession>A0A398B8U8</accession>
<evidence type="ECO:0000256" key="4">
    <source>
        <dbReference type="ARBA" id="ARBA00023002"/>
    </source>
</evidence>
<keyword evidence="7" id="KW-1185">Reference proteome</keyword>
<feature type="domain" description="FAD dependent oxidoreductase" evidence="5">
    <location>
        <begin position="3"/>
        <end position="351"/>
    </location>
</feature>
<dbReference type="SUPFAM" id="SSF54373">
    <property type="entry name" value="FAD-linked reductases, C-terminal domain"/>
    <property type="match status" value="1"/>
</dbReference>
<dbReference type="InterPro" id="IPR036188">
    <property type="entry name" value="FAD/NAD-bd_sf"/>
</dbReference>
<evidence type="ECO:0000256" key="1">
    <source>
        <dbReference type="ARBA" id="ARBA00001974"/>
    </source>
</evidence>
<dbReference type="SUPFAM" id="SSF51905">
    <property type="entry name" value="FAD/NAD(P)-binding domain"/>
    <property type="match status" value="1"/>
</dbReference>
<dbReference type="Gene3D" id="3.50.50.60">
    <property type="entry name" value="FAD/NAD(P)-binding domain"/>
    <property type="match status" value="1"/>
</dbReference>
<comment type="cofactor">
    <cofactor evidence="1">
        <name>FAD</name>
        <dbReference type="ChEBI" id="CHEBI:57692"/>
    </cofactor>
</comment>
<dbReference type="Proteomes" id="UP000266016">
    <property type="component" value="Unassembled WGS sequence"/>
</dbReference>
<dbReference type="InterPro" id="IPR006076">
    <property type="entry name" value="FAD-dep_OxRdtase"/>
</dbReference>
<sequence length="370" mass="40088">MKKIIIIGAGILGASTAYQLAKKDVEVIIVDRKDQGQATAAAAGIVCPWISQRRNKAWYQLAKNGARFYPHLIKELELDGETDTGYAQVGAISLHTEEKKLAGMEERATKRREDAPEIGNITRLDAEATNVLFPPLAEEYASVHISGAARVDGRALCDALLRAAQKHGVTLIHGNAILQYEEKRITGVTVNDTFIHSDEVIVCAGAWAKQLLQPLGVDFKVSFQRAQIIHLSLPDLNTNKWPVVMPPSDQYLLAFDNHRIVAGATHENIEEFDYRMTTAGLQEVFNKALHTAPGLADSTFLGARVGFRPFTPGFLPVIGALPGWGGIIVANGLGSSGLTMGPYIGKQLAQLALGLEVEIDLSLYDVSTAL</sequence>
<dbReference type="RefSeq" id="WP_119117955.1">
    <property type="nucleotide sequence ID" value="NZ_QWVS01000028.1"/>
</dbReference>
<gene>
    <name evidence="6" type="ORF">D1953_14775</name>
</gene>
<comment type="similarity">
    <text evidence="2">Belongs to the DadA oxidoreductase family.</text>
</comment>
<organism evidence="6 7">
    <name type="scientific">Peribacillus asahii</name>
    <dbReference type="NCBI Taxonomy" id="228899"/>
    <lineage>
        <taxon>Bacteria</taxon>
        <taxon>Bacillati</taxon>
        <taxon>Bacillota</taxon>
        <taxon>Bacilli</taxon>
        <taxon>Bacillales</taxon>
        <taxon>Bacillaceae</taxon>
        <taxon>Peribacillus</taxon>
    </lineage>
</organism>
<evidence type="ECO:0000313" key="6">
    <source>
        <dbReference type="EMBL" id="RID84103.1"/>
    </source>
</evidence>
<evidence type="ECO:0000259" key="5">
    <source>
        <dbReference type="Pfam" id="PF01266"/>
    </source>
</evidence>
<protein>
    <submittedName>
        <fullName evidence="6">FAD-binding oxidoreductase</fullName>
    </submittedName>
</protein>
<reference evidence="6 7" key="1">
    <citation type="submission" date="2018-08" db="EMBL/GenBank/DDBJ databases">
        <title>Bacillus jemisoniae sp. nov., Bacillus chryseoplanitiae sp. nov., Bacillus resnikiae sp. nov., and Bacillus frankliniae sp. nov., isolated from Viking spacecraft and associated surfaces.</title>
        <authorList>
            <person name="Seuylemezian A."/>
            <person name="Vaishampayan P."/>
        </authorList>
    </citation>
    <scope>NUCLEOTIDE SEQUENCE [LARGE SCALE GENOMIC DNA]</scope>
    <source>
        <strain evidence="6 7">MA001</strain>
    </source>
</reference>
<proteinExistence type="inferred from homology"/>
<dbReference type="GO" id="GO:0005737">
    <property type="term" value="C:cytoplasm"/>
    <property type="evidence" value="ECO:0007669"/>
    <property type="project" value="TreeGrafter"/>
</dbReference>